<reference evidence="4 5" key="1">
    <citation type="submission" date="2020-10" db="EMBL/GenBank/DDBJ databases">
        <title>Degradation of 1,4-Dioxane by Xanthobacter sp. YN2, via a Novel Group-2 Soluble Di-Iron Monooxygenase.</title>
        <authorList>
            <person name="Ma F."/>
            <person name="Wang Y."/>
            <person name="Yang J."/>
            <person name="Guo H."/>
            <person name="Su D."/>
            <person name="Yu L."/>
        </authorList>
    </citation>
    <scope>NUCLEOTIDE SEQUENCE [LARGE SCALE GENOMIC DNA]</scope>
    <source>
        <strain evidence="4 5">YN2</strain>
    </source>
</reference>
<feature type="domain" description="Alpha/beta hydrolase fold-3" evidence="3">
    <location>
        <begin position="68"/>
        <end position="269"/>
    </location>
</feature>
<dbReference type="Gene3D" id="3.40.50.1820">
    <property type="entry name" value="alpha/beta hydrolase"/>
    <property type="match status" value="1"/>
</dbReference>
<gene>
    <name evidence="4" type="ORF">EZH22_23050</name>
</gene>
<name>A0A974SJ01_9HYPH</name>
<dbReference type="InterPro" id="IPR002168">
    <property type="entry name" value="Lipase_GDXG_HIS_AS"/>
</dbReference>
<comment type="similarity">
    <text evidence="1">Belongs to the 'GDXG' lipolytic enzyme family.</text>
</comment>
<dbReference type="PANTHER" id="PTHR48081">
    <property type="entry name" value="AB HYDROLASE SUPERFAMILY PROTEIN C4A8.06C"/>
    <property type="match status" value="1"/>
</dbReference>
<dbReference type="RefSeq" id="WP_203192748.1">
    <property type="nucleotide sequence ID" value="NZ_CP063362.1"/>
</dbReference>
<dbReference type="InterPro" id="IPR029058">
    <property type="entry name" value="AB_hydrolase_fold"/>
</dbReference>
<evidence type="ECO:0000313" key="4">
    <source>
        <dbReference type="EMBL" id="QRG05873.1"/>
    </source>
</evidence>
<dbReference type="AlphaFoldDB" id="A0A974SJ01"/>
<dbReference type="EMBL" id="CP063362">
    <property type="protein sequence ID" value="QRG05873.1"/>
    <property type="molecule type" value="Genomic_DNA"/>
</dbReference>
<protein>
    <submittedName>
        <fullName evidence="4">Alpha/beta hydrolase</fullName>
    </submittedName>
</protein>
<dbReference type="SUPFAM" id="SSF53474">
    <property type="entry name" value="alpha/beta-Hydrolases"/>
    <property type="match status" value="1"/>
</dbReference>
<dbReference type="KEGG" id="xdi:EZH22_23050"/>
<dbReference type="Proteomes" id="UP000596427">
    <property type="component" value="Chromosome"/>
</dbReference>
<dbReference type="InterPro" id="IPR050300">
    <property type="entry name" value="GDXG_lipolytic_enzyme"/>
</dbReference>
<keyword evidence="5" id="KW-1185">Reference proteome</keyword>
<dbReference type="GO" id="GO:0004806">
    <property type="term" value="F:triacylglycerol lipase activity"/>
    <property type="evidence" value="ECO:0007669"/>
    <property type="project" value="TreeGrafter"/>
</dbReference>
<dbReference type="PANTHER" id="PTHR48081:SF30">
    <property type="entry name" value="ACETYL-HYDROLASE LIPR-RELATED"/>
    <property type="match status" value="1"/>
</dbReference>
<dbReference type="PROSITE" id="PS01173">
    <property type="entry name" value="LIPASE_GDXG_HIS"/>
    <property type="match status" value="1"/>
</dbReference>
<evidence type="ECO:0000256" key="1">
    <source>
        <dbReference type="ARBA" id="ARBA00010515"/>
    </source>
</evidence>
<evidence type="ECO:0000313" key="5">
    <source>
        <dbReference type="Proteomes" id="UP000596427"/>
    </source>
</evidence>
<evidence type="ECO:0000259" key="3">
    <source>
        <dbReference type="Pfam" id="PF07859"/>
    </source>
</evidence>
<keyword evidence="2 4" id="KW-0378">Hydrolase</keyword>
<proteinExistence type="inferred from homology"/>
<evidence type="ECO:0000256" key="2">
    <source>
        <dbReference type="ARBA" id="ARBA00022801"/>
    </source>
</evidence>
<organism evidence="4 5">
    <name type="scientific">Xanthobacter dioxanivorans</name>
    <dbReference type="NCBI Taxonomy" id="2528964"/>
    <lineage>
        <taxon>Bacteria</taxon>
        <taxon>Pseudomonadati</taxon>
        <taxon>Pseudomonadota</taxon>
        <taxon>Alphaproteobacteria</taxon>
        <taxon>Hyphomicrobiales</taxon>
        <taxon>Xanthobacteraceae</taxon>
        <taxon>Xanthobacter</taxon>
    </lineage>
</organism>
<dbReference type="Pfam" id="PF07859">
    <property type="entry name" value="Abhydrolase_3"/>
    <property type="match status" value="1"/>
</dbReference>
<dbReference type="InterPro" id="IPR013094">
    <property type="entry name" value="AB_hydrolase_3"/>
</dbReference>
<accession>A0A974SJ01</accession>
<sequence length="296" mass="31513">METSEIDALRALIAASPRPQTLAERRERMEAVTAIDPVDEDIRLVPVSAGGVPGEWSLAPGADAARVLLFLHGGGYSSGSLRSHRTMVTGAGRAAGIRTLAIAYRLAPEHPFPAALEDAEAAYRFLLEQGHAARQIVVGGDSAGGGLTLALFQTLRAKGLPLPACGWLVSPWVDLEMTGASIAQKDAVDPLIHRAYLDMLAQAYLGSATAPRNPLVSPLHADLSGLPPMLVQVGSAETLLDDAVRIAGRLAAFDGAVRLSVYPHMIHAWPIWHHRLAEGRRALAEAGAFMRRWIDG</sequence>